<dbReference type="PANTHER" id="PTHR11716:SF47">
    <property type="entry name" value="PHOSPHOLIPASE A2-ALPHA"/>
    <property type="match status" value="1"/>
</dbReference>
<dbReference type="InterPro" id="IPR001211">
    <property type="entry name" value="PLA2"/>
</dbReference>
<dbReference type="Gene3D" id="1.20.90.10">
    <property type="entry name" value="Phospholipase A2 domain"/>
    <property type="match status" value="1"/>
</dbReference>
<evidence type="ECO:0000256" key="14">
    <source>
        <dbReference type="RuleBase" id="RU361236"/>
    </source>
</evidence>
<keyword evidence="3 14" id="KW-0964">Secreted</keyword>
<dbReference type="InterPro" id="IPR016090">
    <property type="entry name" value="PLA2-like_dom"/>
</dbReference>
<dbReference type="InterPro" id="IPR036444">
    <property type="entry name" value="PLipase_A2_dom_sf"/>
</dbReference>
<dbReference type="GO" id="GO:0005576">
    <property type="term" value="C:extracellular region"/>
    <property type="evidence" value="ECO:0007669"/>
    <property type="project" value="UniProtKB-SubCell"/>
</dbReference>
<comment type="subcellular location">
    <subcellularLocation>
        <location evidence="1 14">Secreted</location>
    </subcellularLocation>
</comment>
<dbReference type="SMART" id="SM00085">
    <property type="entry name" value="PA2c"/>
    <property type="match status" value="1"/>
</dbReference>
<keyword evidence="14" id="KW-0732">Signal</keyword>
<feature type="binding site" evidence="11">
    <location>
        <position position="49"/>
    </location>
    <ligand>
        <name>Ca(2+)</name>
        <dbReference type="ChEBI" id="CHEBI:29108"/>
    </ligand>
</feature>
<dbReference type="PANTHER" id="PTHR11716">
    <property type="entry name" value="PHOSPHOLIPASE A2 FAMILY MEMBER"/>
    <property type="match status" value="1"/>
</dbReference>
<evidence type="ECO:0000256" key="1">
    <source>
        <dbReference type="ARBA" id="ARBA00004613"/>
    </source>
</evidence>
<feature type="disulfide bond" evidence="12">
    <location>
        <begin position="74"/>
        <end position="117"/>
    </location>
</feature>
<feature type="disulfide bond" evidence="12">
    <location>
        <begin position="67"/>
        <end position="124"/>
    </location>
</feature>
<dbReference type="GO" id="GO:0016042">
    <property type="term" value="P:lipid catabolic process"/>
    <property type="evidence" value="ECO:0007669"/>
    <property type="project" value="UniProtKB-KW"/>
</dbReference>
<keyword evidence="6 11" id="KW-0106">Calcium</keyword>
<dbReference type="OrthoDB" id="6065025at2759"/>
<dbReference type="SUPFAM" id="SSF48619">
    <property type="entry name" value="Phospholipase A2, PLA2"/>
    <property type="match status" value="1"/>
</dbReference>
<comment type="similarity">
    <text evidence="13">Belongs to the phospholipase A2 family.</text>
</comment>
<evidence type="ECO:0000259" key="15">
    <source>
        <dbReference type="SMART" id="SM00085"/>
    </source>
</evidence>
<feature type="active site" evidence="10">
    <location>
        <position position="71"/>
    </location>
</feature>
<dbReference type="Pfam" id="PF00068">
    <property type="entry name" value="Phospholip_A2_1"/>
    <property type="match status" value="1"/>
</dbReference>
<feature type="disulfide bond" evidence="12">
    <location>
        <begin position="48"/>
        <end position="145"/>
    </location>
</feature>
<dbReference type="EMBL" id="VXIV02001660">
    <property type="protein sequence ID" value="KAF6030876.1"/>
    <property type="molecule type" value="Genomic_DNA"/>
</dbReference>
<dbReference type="EC" id="3.1.1.4" evidence="2 14"/>
<comment type="cofactor">
    <cofactor evidence="11">
        <name>Ca(2+)</name>
        <dbReference type="ChEBI" id="CHEBI:29108"/>
    </cofactor>
    <text evidence="11">Binds 1 Ca(2+) ion per subunit.</text>
</comment>
<evidence type="ECO:0000256" key="10">
    <source>
        <dbReference type="PIRSR" id="PIRSR601211-1"/>
    </source>
</evidence>
<evidence type="ECO:0000256" key="4">
    <source>
        <dbReference type="ARBA" id="ARBA00022723"/>
    </source>
</evidence>
<comment type="catalytic activity">
    <reaction evidence="14">
        <text>a 1,2-diacyl-sn-glycero-3-phosphocholine + H2O = a 1-acyl-sn-glycero-3-phosphocholine + a fatty acid + H(+)</text>
        <dbReference type="Rhea" id="RHEA:15801"/>
        <dbReference type="ChEBI" id="CHEBI:15377"/>
        <dbReference type="ChEBI" id="CHEBI:15378"/>
        <dbReference type="ChEBI" id="CHEBI:28868"/>
        <dbReference type="ChEBI" id="CHEBI:57643"/>
        <dbReference type="ChEBI" id="CHEBI:58168"/>
        <dbReference type="EC" id="3.1.1.4"/>
    </reaction>
</comment>
<dbReference type="GO" id="GO:0005509">
    <property type="term" value="F:calcium ion binding"/>
    <property type="evidence" value="ECO:0007669"/>
    <property type="project" value="InterPro"/>
</dbReference>
<dbReference type="GO" id="GO:0004623">
    <property type="term" value="F:phospholipase A2 activity"/>
    <property type="evidence" value="ECO:0007669"/>
    <property type="project" value="UniProtKB-EC"/>
</dbReference>
<evidence type="ECO:0000256" key="7">
    <source>
        <dbReference type="ARBA" id="ARBA00022963"/>
    </source>
</evidence>
<feature type="binding site" evidence="11">
    <location>
        <position position="51"/>
    </location>
    <ligand>
        <name>Ca(2+)</name>
        <dbReference type="ChEBI" id="CHEBI:29108"/>
    </ligand>
</feature>
<dbReference type="GO" id="GO:0050482">
    <property type="term" value="P:arachidonate secretion"/>
    <property type="evidence" value="ECO:0007669"/>
    <property type="project" value="InterPro"/>
</dbReference>
<feature type="chain" id="PRO_5029946001" description="Phospholipase A2" evidence="14">
    <location>
        <begin position="24"/>
        <end position="240"/>
    </location>
</feature>
<evidence type="ECO:0000313" key="17">
    <source>
        <dbReference type="Proteomes" id="UP000593567"/>
    </source>
</evidence>
<evidence type="ECO:0000313" key="16">
    <source>
        <dbReference type="EMBL" id="KAF6030876.1"/>
    </source>
</evidence>
<feature type="active site" evidence="10">
    <location>
        <position position="118"/>
    </location>
</feature>
<accession>A0A7J7JZU7</accession>
<proteinExistence type="inferred from homology"/>
<comment type="caution">
    <text evidence="16">The sequence shown here is derived from an EMBL/GenBank/DDBJ whole genome shotgun (WGS) entry which is preliminary data.</text>
</comment>
<sequence length="240" mass="27204">MNDLLRTVTRVLLSVLWIAQCEGGFFQFYTMIRNIAQVEPTKFLQYGCYCGLGNSGTQRVVDCMDMCCYHHDYCIEDLKEPCPKEYNTYSSTSYQYNSTTMQCLPDQDECRFKVCKCDYDFAQCTKIYKSLYKGDCVRTKDTFICHNQDNYTLPTCQKDLVPEMKESTRDVCSPSKLMPPVPPSLNKSHIVVTIQTDKIGGFTTPNSANSSSIFLNLNLTLGEAVILCLLSVLLNPVVLP</sequence>
<dbReference type="InterPro" id="IPR033113">
    <property type="entry name" value="PLA2_histidine"/>
</dbReference>
<keyword evidence="17" id="KW-1185">Reference proteome</keyword>
<name>A0A7J7JZU7_BUGNE</name>
<reference evidence="16" key="1">
    <citation type="submission" date="2020-06" db="EMBL/GenBank/DDBJ databases">
        <title>Draft genome of Bugula neritina, a colonial animal packing powerful symbionts and potential medicines.</title>
        <authorList>
            <person name="Rayko M."/>
        </authorList>
    </citation>
    <scope>NUCLEOTIDE SEQUENCE [LARGE SCALE GENOMIC DNA]</scope>
    <source>
        <strain evidence="16">Kwan_BN1</strain>
    </source>
</reference>
<feature type="binding site" evidence="11">
    <location>
        <position position="72"/>
    </location>
    <ligand>
        <name>Ca(2+)</name>
        <dbReference type="ChEBI" id="CHEBI:29108"/>
    </ligand>
</feature>
<feature type="disulfide bond" evidence="12">
    <location>
        <begin position="103"/>
        <end position="115"/>
    </location>
</feature>
<dbReference type="PRINTS" id="PR00389">
    <property type="entry name" value="PHPHLIPASEA2"/>
</dbReference>
<feature type="binding site" evidence="11">
    <location>
        <position position="53"/>
    </location>
    <ligand>
        <name>Ca(2+)</name>
        <dbReference type="ChEBI" id="CHEBI:29108"/>
    </ligand>
</feature>
<keyword evidence="9 12" id="KW-1015">Disulfide bond</keyword>
<evidence type="ECO:0000256" key="8">
    <source>
        <dbReference type="ARBA" id="ARBA00023098"/>
    </source>
</evidence>
<evidence type="ECO:0000256" key="12">
    <source>
        <dbReference type="PIRSR" id="PIRSR601211-3"/>
    </source>
</evidence>
<protein>
    <recommendedName>
        <fullName evidence="2 14">Phospholipase A2</fullName>
        <ecNumber evidence="2 14">3.1.1.4</ecNumber>
    </recommendedName>
</protein>
<evidence type="ECO:0000256" key="3">
    <source>
        <dbReference type="ARBA" id="ARBA00022525"/>
    </source>
</evidence>
<feature type="disulfide bond" evidence="12">
    <location>
        <begin position="82"/>
        <end position="110"/>
    </location>
</feature>
<dbReference type="AlphaFoldDB" id="A0A7J7JZU7"/>
<evidence type="ECO:0000256" key="6">
    <source>
        <dbReference type="ARBA" id="ARBA00022837"/>
    </source>
</evidence>
<evidence type="ECO:0000256" key="2">
    <source>
        <dbReference type="ARBA" id="ARBA00013278"/>
    </source>
</evidence>
<keyword evidence="5 14" id="KW-0378">Hydrolase</keyword>
<evidence type="ECO:0000256" key="11">
    <source>
        <dbReference type="PIRSR" id="PIRSR601211-2"/>
    </source>
</evidence>
<keyword evidence="7" id="KW-0442">Lipid degradation</keyword>
<dbReference type="PROSITE" id="PS00118">
    <property type="entry name" value="PA2_HIS"/>
    <property type="match status" value="1"/>
</dbReference>
<evidence type="ECO:0000256" key="9">
    <source>
        <dbReference type="ARBA" id="ARBA00023157"/>
    </source>
</evidence>
<evidence type="ECO:0000256" key="5">
    <source>
        <dbReference type="ARBA" id="ARBA00022801"/>
    </source>
</evidence>
<keyword evidence="8 14" id="KW-0443">Lipid metabolism</keyword>
<feature type="disulfide bond" evidence="12">
    <location>
        <begin position="50"/>
        <end position="68"/>
    </location>
</feature>
<feature type="signal peptide" evidence="14">
    <location>
        <begin position="1"/>
        <end position="23"/>
    </location>
</feature>
<organism evidence="16 17">
    <name type="scientific">Bugula neritina</name>
    <name type="common">Brown bryozoan</name>
    <name type="synonym">Sertularia neritina</name>
    <dbReference type="NCBI Taxonomy" id="10212"/>
    <lineage>
        <taxon>Eukaryota</taxon>
        <taxon>Metazoa</taxon>
        <taxon>Spiralia</taxon>
        <taxon>Lophotrochozoa</taxon>
        <taxon>Bryozoa</taxon>
        <taxon>Gymnolaemata</taxon>
        <taxon>Cheilostomatida</taxon>
        <taxon>Flustrina</taxon>
        <taxon>Buguloidea</taxon>
        <taxon>Bugulidae</taxon>
        <taxon>Bugula</taxon>
    </lineage>
</organism>
<evidence type="ECO:0000256" key="13">
    <source>
        <dbReference type="RuleBase" id="RU003654"/>
    </source>
</evidence>
<gene>
    <name evidence="16" type="ORF">EB796_010805</name>
</gene>
<feature type="domain" description="Phospholipase A2-like central" evidence="15">
    <location>
        <begin position="24"/>
        <end position="146"/>
    </location>
</feature>
<dbReference type="Proteomes" id="UP000593567">
    <property type="component" value="Unassembled WGS sequence"/>
</dbReference>
<keyword evidence="4 11" id="KW-0479">Metal-binding</keyword>
<dbReference type="GO" id="GO:0006644">
    <property type="term" value="P:phospholipid metabolic process"/>
    <property type="evidence" value="ECO:0007669"/>
    <property type="project" value="InterPro"/>
</dbReference>